<dbReference type="EMBL" id="AP015042">
    <property type="protein sequence ID" value="BAT97625.1"/>
    <property type="molecule type" value="Genomic_DNA"/>
</dbReference>
<organism evidence="2 3">
    <name type="scientific">Vigna angularis var. angularis</name>
    <dbReference type="NCBI Taxonomy" id="157739"/>
    <lineage>
        <taxon>Eukaryota</taxon>
        <taxon>Viridiplantae</taxon>
        <taxon>Streptophyta</taxon>
        <taxon>Embryophyta</taxon>
        <taxon>Tracheophyta</taxon>
        <taxon>Spermatophyta</taxon>
        <taxon>Magnoliopsida</taxon>
        <taxon>eudicotyledons</taxon>
        <taxon>Gunneridae</taxon>
        <taxon>Pentapetalae</taxon>
        <taxon>rosids</taxon>
        <taxon>fabids</taxon>
        <taxon>Fabales</taxon>
        <taxon>Fabaceae</taxon>
        <taxon>Papilionoideae</taxon>
        <taxon>50 kb inversion clade</taxon>
        <taxon>NPAAA clade</taxon>
        <taxon>indigoferoid/millettioid clade</taxon>
        <taxon>Phaseoleae</taxon>
        <taxon>Vigna</taxon>
    </lineage>
</organism>
<dbReference type="OrthoDB" id="1415334at2759"/>
<dbReference type="AlphaFoldDB" id="A0A0S3SXV7"/>
<reference evidence="2 3" key="1">
    <citation type="journal article" date="2015" name="Sci. Rep.">
        <title>The power of single molecule real-time sequencing technology in the de novo assembly of a eukaryotic genome.</title>
        <authorList>
            <person name="Sakai H."/>
            <person name="Naito K."/>
            <person name="Ogiso-Tanaka E."/>
            <person name="Takahashi Y."/>
            <person name="Iseki K."/>
            <person name="Muto C."/>
            <person name="Satou K."/>
            <person name="Teruya K."/>
            <person name="Shiroma A."/>
            <person name="Shimoji M."/>
            <person name="Hirano T."/>
            <person name="Itoh T."/>
            <person name="Kaga A."/>
            <person name="Tomooka N."/>
        </authorList>
    </citation>
    <scope>NUCLEOTIDE SEQUENCE [LARGE SCALE GENOMIC DNA]</scope>
    <source>
        <strain evidence="3">cv. Shumari</strain>
    </source>
</reference>
<name>A0A0S3SXV7_PHAAN</name>
<gene>
    <name evidence="2" type="primary">Vigan.09G113100</name>
    <name evidence="2" type="ORF">VIGAN_09113100</name>
</gene>
<feature type="region of interest" description="Disordered" evidence="1">
    <location>
        <begin position="164"/>
        <end position="192"/>
    </location>
</feature>
<evidence type="ECO:0000313" key="2">
    <source>
        <dbReference type="EMBL" id="BAT97625.1"/>
    </source>
</evidence>
<protein>
    <submittedName>
        <fullName evidence="2">Uncharacterized protein</fullName>
    </submittedName>
</protein>
<proteinExistence type="predicted"/>
<accession>A0A0S3SXV7</accession>
<evidence type="ECO:0000256" key="1">
    <source>
        <dbReference type="SAM" id="MobiDB-lite"/>
    </source>
</evidence>
<evidence type="ECO:0000313" key="3">
    <source>
        <dbReference type="Proteomes" id="UP000291084"/>
    </source>
</evidence>
<dbReference type="Proteomes" id="UP000291084">
    <property type="component" value="Chromosome 9"/>
</dbReference>
<feature type="region of interest" description="Disordered" evidence="1">
    <location>
        <begin position="212"/>
        <end position="231"/>
    </location>
</feature>
<sequence>MISVDHVYSEKATKVLQDADSKSNTHRVVEFDRNKTRFRVEDMVNPRQIRPAGKFVVRLDERWCDCGKFQKIHLPLKKRRGVNMGLGMVEGRVVGMGKNSNRTMGMVMEGGVSMMRNLAMGAKEVLRMVMGIHLRRRATESLAMRSVMMMMMRAMDTRNITYHANKNTSINGGNDEGRSTTRPPEVEPATETTPLVVHLAVATTTKVQWCGREARSSGNDEEHSKPRRLEVEPATEMTTIVMHLAVGTKTTVAVL</sequence>
<keyword evidence="3" id="KW-1185">Reference proteome</keyword>
<feature type="compositionally biased region" description="Low complexity" evidence="1">
    <location>
        <begin position="180"/>
        <end position="192"/>
    </location>
</feature>